<gene>
    <name evidence="1" type="ORF">B296_00047465</name>
</gene>
<accession>A0A426YV79</accession>
<protein>
    <submittedName>
        <fullName evidence="1">Uncharacterized protein</fullName>
    </submittedName>
</protein>
<evidence type="ECO:0000313" key="1">
    <source>
        <dbReference type="EMBL" id="RRT55615.1"/>
    </source>
</evidence>
<dbReference type="Proteomes" id="UP000287651">
    <property type="component" value="Unassembled WGS sequence"/>
</dbReference>
<sequence length="143" mass="15706">MRRKAIPRWIVNSLSPSLGVASSSWAAEREGGVGGIAEGKGGFIDDLSLTKPPTRLSCHLPGPVTMVKTGTLRRIAQSAGTSVRVDVLSRLGTHEFRHHVTVERVSADSTQNQERHETSAAFVRVVVRMDCKVRCFQQRDRSL</sequence>
<organism evidence="1 2">
    <name type="scientific">Ensete ventricosum</name>
    <name type="common">Abyssinian banana</name>
    <name type="synonym">Musa ensete</name>
    <dbReference type="NCBI Taxonomy" id="4639"/>
    <lineage>
        <taxon>Eukaryota</taxon>
        <taxon>Viridiplantae</taxon>
        <taxon>Streptophyta</taxon>
        <taxon>Embryophyta</taxon>
        <taxon>Tracheophyta</taxon>
        <taxon>Spermatophyta</taxon>
        <taxon>Magnoliopsida</taxon>
        <taxon>Liliopsida</taxon>
        <taxon>Zingiberales</taxon>
        <taxon>Musaceae</taxon>
        <taxon>Ensete</taxon>
    </lineage>
</organism>
<reference evidence="1 2" key="1">
    <citation type="journal article" date="2014" name="Agronomy (Basel)">
        <title>A Draft Genome Sequence for Ensete ventricosum, the Drought-Tolerant Tree Against Hunger.</title>
        <authorList>
            <person name="Harrison J."/>
            <person name="Moore K.A."/>
            <person name="Paszkiewicz K."/>
            <person name="Jones T."/>
            <person name="Grant M."/>
            <person name="Ambacheew D."/>
            <person name="Muzemil S."/>
            <person name="Studholme D.J."/>
        </authorList>
    </citation>
    <scope>NUCLEOTIDE SEQUENCE [LARGE SCALE GENOMIC DNA]</scope>
</reference>
<comment type="caution">
    <text evidence="1">The sequence shown here is derived from an EMBL/GenBank/DDBJ whole genome shotgun (WGS) entry which is preliminary data.</text>
</comment>
<dbReference type="AlphaFoldDB" id="A0A426YV79"/>
<proteinExistence type="predicted"/>
<evidence type="ECO:0000313" key="2">
    <source>
        <dbReference type="Proteomes" id="UP000287651"/>
    </source>
</evidence>
<dbReference type="EMBL" id="AMZH03010006">
    <property type="protein sequence ID" value="RRT55615.1"/>
    <property type="molecule type" value="Genomic_DNA"/>
</dbReference>
<name>A0A426YV79_ENSVE</name>